<proteinExistence type="predicted"/>
<name>A0A7J8Y475_GOSAI</name>
<protein>
    <submittedName>
        <fullName evidence="1">Uncharacterized protein</fullName>
    </submittedName>
</protein>
<dbReference type="EMBL" id="JABFAA010000010">
    <property type="protein sequence ID" value="MBA0694357.1"/>
    <property type="molecule type" value="Genomic_DNA"/>
</dbReference>
<evidence type="ECO:0000313" key="2">
    <source>
        <dbReference type="Proteomes" id="UP000593577"/>
    </source>
</evidence>
<comment type="caution">
    <text evidence="1">The sequence shown here is derived from an EMBL/GenBank/DDBJ whole genome shotgun (WGS) entry which is preliminary data.</text>
</comment>
<gene>
    <name evidence="1" type="ORF">Goari_004667</name>
</gene>
<keyword evidence="2" id="KW-1185">Reference proteome</keyword>
<reference evidence="1 2" key="1">
    <citation type="journal article" date="2019" name="Genome Biol. Evol.">
        <title>Insights into the evolution of the New World diploid cottons (Gossypium, subgenus Houzingenia) based on genome sequencing.</title>
        <authorList>
            <person name="Grover C.E."/>
            <person name="Arick M.A. 2nd"/>
            <person name="Thrash A."/>
            <person name="Conover J.L."/>
            <person name="Sanders W.S."/>
            <person name="Peterson D.G."/>
            <person name="Frelichowski J.E."/>
            <person name="Scheffler J.A."/>
            <person name="Scheffler B.E."/>
            <person name="Wendel J.F."/>
        </authorList>
    </citation>
    <scope>NUCLEOTIDE SEQUENCE [LARGE SCALE GENOMIC DNA]</scope>
    <source>
        <strain evidence="1">185</strain>
        <tissue evidence="1">Leaf</tissue>
    </source>
</reference>
<dbReference type="Proteomes" id="UP000593577">
    <property type="component" value="Unassembled WGS sequence"/>
</dbReference>
<evidence type="ECO:0000313" key="1">
    <source>
        <dbReference type="EMBL" id="MBA0694357.1"/>
    </source>
</evidence>
<organism evidence="1 2">
    <name type="scientific">Gossypium aridum</name>
    <name type="common">American cotton</name>
    <name type="synonym">Erioxylum aridum</name>
    <dbReference type="NCBI Taxonomy" id="34290"/>
    <lineage>
        <taxon>Eukaryota</taxon>
        <taxon>Viridiplantae</taxon>
        <taxon>Streptophyta</taxon>
        <taxon>Embryophyta</taxon>
        <taxon>Tracheophyta</taxon>
        <taxon>Spermatophyta</taxon>
        <taxon>Magnoliopsida</taxon>
        <taxon>eudicotyledons</taxon>
        <taxon>Gunneridae</taxon>
        <taxon>Pentapetalae</taxon>
        <taxon>rosids</taxon>
        <taxon>malvids</taxon>
        <taxon>Malvales</taxon>
        <taxon>Malvaceae</taxon>
        <taxon>Malvoideae</taxon>
        <taxon>Gossypium</taxon>
    </lineage>
</organism>
<sequence>MQSQCAIMACELPYGFRGQMETWGE</sequence>
<dbReference type="AlphaFoldDB" id="A0A7J8Y475"/>
<accession>A0A7J8Y475</accession>
<feature type="non-terminal residue" evidence="1">
    <location>
        <position position="25"/>
    </location>
</feature>